<evidence type="ECO:0000313" key="1">
    <source>
        <dbReference type="EMBL" id="KAF9067327.1"/>
    </source>
</evidence>
<accession>A0A9P5PQE5</accession>
<dbReference type="AlphaFoldDB" id="A0A9P5PQE5"/>
<evidence type="ECO:0000313" key="2">
    <source>
        <dbReference type="Proteomes" id="UP000772434"/>
    </source>
</evidence>
<protein>
    <submittedName>
        <fullName evidence="1">Uncharacterized protein</fullName>
    </submittedName>
</protein>
<comment type="caution">
    <text evidence="1">The sequence shown here is derived from an EMBL/GenBank/DDBJ whole genome shotgun (WGS) entry which is preliminary data.</text>
</comment>
<name>A0A9P5PQE5_9AGAR</name>
<dbReference type="Proteomes" id="UP000772434">
    <property type="component" value="Unassembled WGS sequence"/>
</dbReference>
<dbReference type="OrthoDB" id="2522283at2759"/>
<reference evidence="1" key="1">
    <citation type="submission" date="2020-11" db="EMBL/GenBank/DDBJ databases">
        <authorList>
            <consortium name="DOE Joint Genome Institute"/>
            <person name="Ahrendt S."/>
            <person name="Riley R."/>
            <person name="Andreopoulos W."/>
            <person name="Labutti K."/>
            <person name="Pangilinan J."/>
            <person name="Ruiz-Duenas F.J."/>
            <person name="Barrasa J.M."/>
            <person name="Sanchez-Garcia M."/>
            <person name="Camarero S."/>
            <person name="Miyauchi S."/>
            <person name="Serrano A."/>
            <person name="Linde D."/>
            <person name="Babiker R."/>
            <person name="Drula E."/>
            <person name="Ayuso-Fernandez I."/>
            <person name="Pacheco R."/>
            <person name="Padilla G."/>
            <person name="Ferreira P."/>
            <person name="Barriuso J."/>
            <person name="Kellner H."/>
            <person name="Castanera R."/>
            <person name="Alfaro M."/>
            <person name="Ramirez L."/>
            <person name="Pisabarro A.G."/>
            <person name="Kuo A."/>
            <person name="Tritt A."/>
            <person name="Lipzen A."/>
            <person name="He G."/>
            <person name="Yan M."/>
            <person name="Ng V."/>
            <person name="Cullen D."/>
            <person name="Martin F."/>
            <person name="Rosso M.-N."/>
            <person name="Henrissat B."/>
            <person name="Hibbett D."/>
            <person name="Martinez A.T."/>
            <person name="Grigoriev I.V."/>
        </authorList>
    </citation>
    <scope>NUCLEOTIDE SEQUENCE</scope>
    <source>
        <strain evidence="1">AH 40177</strain>
    </source>
</reference>
<proteinExistence type="predicted"/>
<keyword evidence="2" id="KW-1185">Reference proteome</keyword>
<sequence length="442" mass="48973">MGFFRFFDSSQVFLKYFFVVRALNIVQTGSEHNISFDLTIPHTKPIPSITQPRHATRIPLEVIMLFMDAAYNDENIELNKSMLRSFALVCRDWSMHAQRLLFRHVALDSLADYLAFKTAADRSTERGRVLGNAVRTMRVSLDPNQPFALDQLSFAHAVTLCPQLHELTIGLYGCVSPGPDIVGSPDTTRMRRPAPAFDEAALAILRSGPSIAALRFNNWSENRQSITQLLGVWPTLKSLVIGGTASPELPSPVCEPLPCALEKLGINVQSCPSVDFMRWLLHNSHDTLCSIEFEREPSTAVLQHVVESHHATLTSLALPTCSRATARVLAKCKCTSLRKFTVEDAASFPLALKELSTGVEHIGFSLNKESSMQAALEAVKANGSLQAVTVNLWNGGKLHRQLPSLKMACALRGIHLRITDDIRVFRVIVQGEHMTRVPDTLL</sequence>
<gene>
    <name evidence="1" type="ORF">BDP27DRAFT_1423027</name>
</gene>
<dbReference type="EMBL" id="JADNRY010000075">
    <property type="protein sequence ID" value="KAF9067327.1"/>
    <property type="molecule type" value="Genomic_DNA"/>
</dbReference>
<organism evidence="1 2">
    <name type="scientific">Rhodocollybia butyracea</name>
    <dbReference type="NCBI Taxonomy" id="206335"/>
    <lineage>
        <taxon>Eukaryota</taxon>
        <taxon>Fungi</taxon>
        <taxon>Dikarya</taxon>
        <taxon>Basidiomycota</taxon>
        <taxon>Agaricomycotina</taxon>
        <taxon>Agaricomycetes</taxon>
        <taxon>Agaricomycetidae</taxon>
        <taxon>Agaricales</taxon>
        <taxon>Marasmiineae</taxon>
        <taxon>Omphalotaceae</taxon>
        <taxon>Rhodocollybia</taxon>
    </lineage>
</organism>